<proteinExistence type="predicted"/>
<sequence length="293" mass="33566">MTYTTHMEDDPPENTEAKKQITNGQDNVSKSNELDLSDANASVISMNQEFERYSAYRLETILISFAEKASKAEEFDEKLYMKALEIFNGKGECEHSIAKGLIAIENPPYNTKILIRDIAYVIDNYPENSPYFDKTFFKEMLIPPLDFRNDHSLQDFKALSCYVAGRFILSINGRKPLSLPEDLRDNFFMAISAKTGSLNLDPEIRGILRELLIQGIMHCEMPALRRVIEMRSLFVEHVLVPDDSDEVKKTILSTFSVVGERYRSIFLDQKVVEYARGVLVNSLTGIRYSEVYQ</sequence>
<gene>
    <name evidence="2" type="ORF">M9Y10_011107</name>
</gene>
<dbReference type="Proteomes" id="UP001470230">
    <property type="component" value="Unassembled WGS sequence"/>
</dbReference>
<feature type="region of interest" description="Disordered" evidence="1">
    <location>
        <begin position="1"/>
        <end position="32"/>
    </location>
</feature>
<organism evidence="2 3">
    <name type="scientific">Tritrichomonas musculus</name>
    <dbReference type="NCBI Taxonomy" id="1915356"/>
    <lineage>
        <taxon>Eukaryota</taxon>
        <taxon>Metamonada</taxon>
        <taxon>Parabasalia</taxon>
        <taxon>Tritrichomonadida</taxon>
        <taxon>Tritrichomonadidae</taxon>
        <taxon>Tritrichomonas</taxon>
    </lineage>
</organism>
<reference evidence="2 3" key="1">
    <citation type="submission" date="2024-04" db="EMBL/GenBank/DDBJ databases">
        <title>Tritrichomonas musculus Genome.</title>
        <authorList>
            <person name="Alves-Ferreira E."/>
            <person name="Grigg M."/>
            <person name="Lorenzi H."/>
            <person name="Galac M."/>
        </authorList>
    </citation>
    <scope>NUCLEOTIDE SEQUENCE [LARGE SCALE GENOMIC DNA]</scope>
    <source>
        <strain evidence="2 3">EAF2021</strain>
    </source>
</reference>
<feature type="compositionally biased region" description="Polar residues" evidence="1">
    <location>
        <begin position="20"/>
        <end position="31"/>
    </location>
</feature>
<keyword evidence="3" id="KW-1185">Reference proteome</keyword>
<comment type="caution">
    <text evidence="2">The sequence shown here is derived from an EMBL/GenBank/DDBJ whole genome shotgun (WGS) entry which is preliminary data.</text>
</comment>
<name>A0ABR2IMI6_9EUKA</name>
<accession>A0ABR2IMI6</accession>
<protein>
    <submittedName>
        <fullName evidence="2">Uncharacterized protein</fullName>
    </submittedName>
</protein>
<evidence type="ECO:0000313" key="3">
    <source>
        <dbReference type="Proteomes" id="UP001470230"/>
    </source>
</evidence>
<evidence type="ECO:0000256" key="1">
    <source>
        <dbReference type="SAM" id="MobiDB-lite"/>
    </source>
</evidence>
<dbReference type="EMBL" id="JAPFFF010000016">
    <property type="protein sequence ID" value="KAK8865551.1"/>
    <property type="molecule type" value="Genomic_DNA"/>
</dbReference>
<evidence type="ECO:0000313" key="2">
    <source>
        <dbReference type="EMBL" id="KAK8865551.1"/>
    </source>
</evidence>